<dbReference type="PANTHER" id="PTHR11558:SF11">
    <property type="entry name" value="SPERMIDINE SYNTHASE"/>
    <property type="match status" value="1"/>
</dbReference>
<dbReference type="PROSITE" id="PS51006">
    <property type="entry name" value="PABS_2"/>
    <property type="match status" value="1"/>
</dbReference>
<feature type="binding site" evidence="4">
    <location>
        <position position="86"/>
    </location>
    <ligand>
        <name>spermidine</name>
        <dbReference type="ChEBI" id="CHEBI:57834"/>
    </ligand>
</feature>
<dbReference type="NCBIfam" id="TIGR00417">
    <property type="entry name" value="speE"/>
    <property type="match status" value="1"/>
</dbReference>
<keyword evidence="4" id="KW-0745">Spermidine biosynthesis</keyword>
<feature type="binding site" evidence="4">
    <location>
        <position position="106"/>
    </location>
    <ligand>
        <name>S-methyl-5'-thioadenosine</name>
        <dbReference type="ChEBI" id="CHEBI:17509"/>
    </ligand>
</feature>
<gene>
    <name evidence="4" type="primary">speE</name>
    <name evidence="7" type="ORF">I568_01238</name>
</gene>
<sequence>MDLWYSEYHVDDVRLSINVEREIYSHHTEYQHIAILDSKEFGRILTLDGELISTEKDEFFYSEMMVHVPMAVQPEIKKVLVIGGCDGGVLKELCKYQTIEHIDVVELDAQLVQICQQFFPPTTEAFQDERVHLSIQDALKFVRRKEDEYDLIIVDSANPFGVNESLFTREFYGSCYNALKANGTLISQHANAFYQEDVEAFMHIRNRLTSVFENNFVYMASIPTYAAGYLLFGYSSKQSQPLNDLKAAQWEGLAIPTKFYNVALHQGAFALPNYIKEMM</sequence>
<dbReference type="AlphaFoldDB" id="S0KMC2"/>
<evidence type="ECO:0000256" key="1">
    <source>
        <dbReference type="ARBA" id="ARBA00007867"/>
    </source>
</evidence>
<dbReference type="Gene3D" id="2.30.140.10">
    <property type="entry name" value="Spermidine synthase, tetramerisation domain"/>
    <property type="match status" value="1"/>
</dbReference>
<dbReference type="InterPro" id="IPR029063">
    <property type="entry name" value="SAM-dependent_MTases_sf"/>
</dbReference>
<evidence type="ECO:0000256" key="2">
    <source>
        <dbReference type="ARBA" id="ARBA00022679"/>
    </source>
</evidence>
<evidence type="ECO:0000256" key="4">
    <source>
        <dbReference type="HAMAP-Rule" id="MF_00198"/>
    </source>
</evidence>
<keyword evidence="2 4" id="KW-0808">Transferase</keyword>
<dbReference type="SUPFAM" id="SSF53335">
    <property type="entry name" value="S-adenosyl-L-methionine-dependent methyltransferases"/>
    <property type="match status" value="1"/>
</dbReference>
<dbReference type="Pfam" id="PF01564">
    <property type="entry name" value="Spermine_synth"/>
    <property type="match status" value="1"/>
</dbReference>
<keyword evidence="8" id="KW-1185">Reference proteome</keyword>
<reference evidence="7 8" key="1">
    <citation type="submission" date="2013-03" db="EMBL/GenBank/DDBJ databases">
        <title>The Genome Sequence of Enterococcus columbae ATCC_51263 (PacBio/Illumina hybrid assembly).</title>
        <authorList>
            <consortium name="The Broad Institute Genomics Platform"/>
            <consortium name="The Broad Institute Genome Sequencing Center for Infectious Disease"/>
            <person name="Earl A."/>
            <person name="Russ C."/>
            <person name="Gilmore M."/>
            <person name="Surin D."/>
            <person name="Walker B."/>
            <person name="Young S."/>
            <person name="Zeng Q."/>
            <person name="Gargeya S."/>
            <person name="Fitzgerald M."/>
            <person name="Haas B."/>
            <person name="Abouelleil A."/>
            <person name="Allen A.W."/>
            <person name="Alvarado L."/>
            <person name="Arachchi H.M."/>
            <person name="Berlin A.M."/>
            <person name="Chapman S.B."/>
            <person name="Gainer-Dewar J."/>
            <person name="Goldberg J."/>
            <person name="Griggs A."/>
            <person name="Gujja S."/>
            <person name="Hansen M."/>
            <person name="Howarth C."/>
            <person name="Imamovic A."/>
            <person name="Ireland A."/>
            <person name="Larimer J."/>
            <person name="McCowan C."/>
            <person name="Murphy C."/>
            <person name="Pearson M."/>
            <person name="Poon T.W."/>
            <person name="Priest M."/>
            <person name="Roberts A."/>
            <person name="Saif S."/>
            <person name="Shea T."/>
            <person name="Sisk P."/>
            <person name="Sykes S."/>
            <person name="Wortman J."/>
            <person name="Nusbaum C."/>
            <person name="Birren B."/>
        </authorList>
    </citation>
    <scope>NUCLEOTIDE SEQUENCE [LARGE SCALE GENOMIC DNA]</scope>
    <source>
        <strain evidence="7 8">ATCC 51263</strain>
    </source>
</reference>
<dbReference type="Pfam" id="PF17284">
    <property type="entry name" value="Spermine_synt_N"/>
    <property type="match status" value="1"/>
</dbReference>
<evidence type="ECO:0000313" key="7">
    <source>
        <dbReference type="EMBL" id="EOW84079.1"/>
    </source>
</evidence>
<dbReference type="UniPathway" id="UPA00248">
    <property type="reaction ID" value="UER00314"/>
</dbReference>
<feature type="binding site" evidence="4">
    <location>
        <begin position="155"/>
        <end position="158"/>
    </location>
    <ligand>
        <name>spermidine</name>
        <dbReference type="ChEBI" id="CHEBI:57834"/>
    </ligand>
</feature>
<accession>S0KMC2</accession>
<feature type="domain" description="PABS" evidence="6">
    <location>
        <begin position="2"/>
        <end position="237"/>
    </location>
</feature>
<evidence type="ECO:0000313" key="8">
    <source>
        <dbReference type="Proteomes" id="UP000014113"/>
    </source>
</evidence>
<dbReference type="GO" id="GO:0008295">
    <property type="term" value="P:spermidine biosynthetic process"/>
    <property type="evidence" value="ECO:0007669"/>
    <property type="project" value="UniProtKB-UniRule"/>
</dbReference>
<dbReference type="HAMAP" id="MF_00198">
    <property type="entry name" value="Spermidine_synth"/>
    <property type="match status" value="1"/>
</dbReference>
<protein>
    <recommendedName>
        <fullName evidence="4">Polyamine aminopropyltransferase</fullName>
    </recommendedName>
    <alternativeName>
        <fullName evidence="4">Putrescine aminopropyltransferase</fullName>
        <shortName evidence="4">PAPT</shortName>
    </alternativeName>
    <alternativeName>
        <fullName evidence="4">Spermidine synthase</fullName>
        <shortName evidence="4">SPDS</shortName>
        <shortName evidence="4">SPDSY</shortName>
        <ecNumber evidence="4">2.5.1.16</ecNumber>
    </alternativeName>
</protein>
<dbReference type="PATRIC" id="fig|1121865.3.peg.1537"/>
<feature type="binding site" evidence="4">
    <location>
        <begin position="137"/>
        <end position="138"/>
    </location>
    <ligand>
        <name>S-methyl-5'-thioadenosine</name>
        <dbReference type="ChEBI" id="CHEBI:17509"/>
    </ligand>
</feature>
<dbReference type="GO" id="GO:0005829">
    <property type="term" value="C:cytosol"/>
    <property type="evidence" value="ECO:0007669"/>
    <property type="project" value="TreeGrafter"/>
</dbReference>
<dbReference type="EMBL" id="ASWJ01000005">
    <property type="protein sequence ID" value="EOW84079.1"/>
    <property type="molecule type" value="Genomic_DNA"/>
</dbReference>
<feature type="active site" description="Proton acceptor" evidence="4 5">
    <location>
        <position position="155"/>
    </location>
</feature>
<dbReference type="Gene3D" id="3.40.50.150">
    <property type="entry name" value="Vaccinia Virus protein VP39"/>
    <property type="match status" value="1"/>
</dbReference>
<dbReference type="eggNOG" id="COG0421">
    <property type="taxonomic scope" value="Bacteria"/>
</dbReference>
<evidence type="ECO:0000259" key="6">
    <source>
        <dbReference type="PROSITE" id="PS51006"/>
    </source>
</evidence>
<dbReference type="CDD" id="cd02440">
    <property type="entry name" value="AdoMet_MTases"/>
    <property type="match status" value="1"/>
</dbReference>
<dbReference type="PANTHER" id="PTHR11558">
    <property type="entry name" value="SPERMIDINE/SPERMINE SYNTHASE"/>
    <property type="match status" value="1"/>
</dbReference>
<dbReference type="InterPro" id="IPR030374">
    <property type="entry name" value="PABS"/>
</dbReference>
<dbReference type="GO" id="GO:0004766">
    <property type="term" value="F:spermidine synthase activity"/>
    <property type="evidence" value="ECO:0007669"/>
    <property type="project" value="UniProtKB-UniRule"/>
</dbReference>
<evidence type="ECO:0000256" key="5">
    <source>
        <dbReference type="PROSITE-ProRule" id="PRU00354"/>
    </source>
</evidence>
<dbReference type="EC" id="2.5.1.16" evidence="4"/>
<dbReference type="InterPro" id="IPR001045">
    <property type="entry name" value="Spermi_synthase"/>
</dbReference>
<comment type="caution">
    <text evidence="7">The sequence shown here is derived from an EMBL/GenBank/DDBJ whole genome shotgun (WGS) entry which is preliminary data.</text>
</comment>
<name>S0KMC2_9ENTE</name>
<evidence type="ECO:0000256" key="3">
    <source>
        <dbReference type="ARBA" id="ARBA00023115"/>
    </source>
</evidence>
<dbReference type="InterPro" id="IPR037163">
    <property type="entry name" value="Spermidine_synt_N_sf"/>
</dbReference>
<feature type="binding site" evidence="4">
    <location>
        <position position="31"/>
    </location>
    <ligand>
        <name>S-methyl-5'-thioadenosine</name>
        <dbReference type="ChEBI" id="CHEBI:17509"/>
    </ligand>
</feature>
<keyword evidence="3 4" id="KW-0620">Polyamine biosynthesis</keyword>
<comment type="pathway">
    <text evidence="4">Amine and polyamine biosynthesis; spermidine biosynthesis; spermidine from putrescine: step 1/1.</text>
</comment>
<comment type="caution">
    <text evidence="4">Lacks conserved residue(s) required for the propagation of feature annotation.</text>
</comment>
<dbReference type="NCBIfam" id="NF002010">
    <property type="entry name" value="PRK00811.1"/>
    <property type="match status" value="1"/>
</dbReference>
<dbReference type="STRING" id="1121865.OMW_01595"/>
<dbReference type="Proteomes" id="UP000014113">
    <property type="component" value="Unassembled WGS sequence"/>
</dbReference>
<comment type="subunit">
    <text evidence="4">Homodimer or homotetramer.</text>
</comment>
<dbReference type="OrthoDB" id="9793120at2"/>
<dbReference type="RefSeq" id="WP_016183708.1">
    <property type="nucleotide sequence ID" value="NZ_JXKI01000005.1"/>
</dbReference>
<comment type="catalytic activity">
    <reaction evidence="4">
        <text>S-adenosyl 3-(methylsulfanyl)propylamine + putrescine = S-methyl-5'-thioadenosine + spermidine + H(+)</text>
        <dbReference type="Rhea" id="RHEA:12721"/>
        <dbReference type="ChEBI" id="CHEBI:15378"/>
        <dbReference type="ChEBI" id="CHEBI:17509"/>
        <dbReference type="ChEBI" id="CHEBI:57443"/>
        <dbReference type="ChEBI" id="CHEBI:57834"/>
        <dbReference type="ChEBI" id="CHEBI:326268"/>
        <dbReference type="EC" id="2.5.1.16"/>
    </reaction>
</comment>
<comment type="similarity">
    <text evidence="1 4">Belongs to the spermidine/spermine synthase family.</text>
</comment>
<organism evidence="7 8">
    <name type="scientific">Enterococcus columbae DSM 7374 = ATCC 51263</name>
    <dbReference type="NCBI Taxonomy" id="1121865"/>
    <lineage>
        <taxon>Bacteria</taxon>
        <taxon>Bacillati</taxon>
        <taxon>Bacillota</taxon>
        <taxon>Bacilli</taxon>
        <taxon>Lactobacillales</taxon>
        <taxon>Enterococcaceae</taxon>
        <taxon>Enterococcus</taxon>
    </lineage>
</organism>
<comment type="function">
    <text evidence="4">Catalyzes the irreversible transfer of a propylamine group from the amino donor S-adenosylmethioninamine (decarboxy-AdoMet) to putrescine (1,4-diaminobutane) to yield spermidine.</text>
</comment>
<dbReference type="InterPro" id="IPR035246">
    <property type="entry name" value="Spermidine_synt_N"/>
</dbReference>
<proteinExistence type="inferred from homology"/>